<evidence type="ECO:0000313" key="2">
    <source>
        <dbReference type="Proteomes" id="UP001434883"/>
    </source>
</evidence>
<gene>
    <name evidence="1" type="ORF">XENOCAPTIV_021153</name>
</gene>
<protein>
    <submittedName>
        <fullName evidence="1">Uncharacterized protein</fullName>
    </submittedName>
</protein>
<proteinExistence type="predicted"/>
<reference evidence="1 2" key="1">
    <citation type="submission" date="2021-06" db="EMBL/GenBank/DDBJ databases">
        <authorList>
            <person name="Palmer J.M."/>
        </authorList>
    </citation>
    <scope>NUCLEOTIDE SEQUENCE [LARGE SCALE GENOMIC DNA]</scope>
    <source>
        <strain evidence="1 2">XC_2019</strain>
        <tissue evidence="1">Muscle</tissue>
    </source>
</reference>
<accession>A0ABV0RA52</accession>
<feature type="non-terminal residue" evidence="1">
    <location>
        <position position="1"/>
    </location>
</feature>
<dbReference type="EMBL" id="JAHRIN010038214">
    <property type="protein sequence ID" value="MEQ2204926.1"/>
    <property type="molecule type" value="Genomic_DNA"/>
</dbReference>
<dbReference type="Proteomes" id="UP001434883">
    <property type="component" value="Unassembled WGS sequence"/>
</dbReference>
<keyword evidence="2" id="KW-1185">Reference proteome</keyword>
<organism evidence="1 2">
    <name type="scientific">Xenoophorus captivus</name>
    <dbReference type="NCBI Taxonomy" id="1517983"/>
    <lineage>
        <taxon>Eukaryota</taxon>
        <taxon>Metazoa</taxon>
        <taxon>Chordata</taxon>
        <taxon>Craniata</taxon>
        <taxon>Vertebrata</taxon>
        <taxon>Euteleostomi</taxon>
        <taxon>Actinopterygii</taxon>
        <taxon>Neopterygii</taxon>
        <taxon>Teleostei</taxon>
        <taxon>Neoteleostei</taxon>
        <taxon>Acanthomorphata</taxon>
        <taxon>Ovalentaria</taxon>
        <taxon>Atherinomorphae</taxon>
        <taxon>Cyprinodontiformes</taxon>
        <taxon>Goodeidae</taxon>
        <taxon>Xenoophorus</taxon>
    </lineage>
</organism>
<evidence type="ECO:0000313" key="1">
    <source>
        <dbReference type="EMBL" id="MEQ2204926.1"/>
    </source>
</evidence>
<name>A0ABV0RA52_9TELE</name>
<comment type="caution">
    <text evidence="1">The sequence shown here is derived from an EMBL/GenBank/DDBJ whole genome shotgun (WGS) entry which is preliminary data.</text>
</comment>
<sequence>RGASALVGDSIGLWPLGEILLWHQELENVALCCWSLPLPIKVTTVADNVGPLGIQCLGFWMQCCHCLPGGPLVSLRPLLEASKDRVCSSHNCSGPIASVLQVVAGTLYGRCLGTHWVVLFPFQPETVQFLL</sequence>